<evidence type="ECO:0000256" key="4">
    <source>
        <dbReference type="SAM" id="MobiDB-lite"/>
    </source>
</evidence>
<dbReference type="Proteomes" id="UP000472274">
    <property type="component" value="Unplaced"/>
</dbReference>
<dbReference type="GO" id="GO:0003723">
    <property type="term" value="F:RNA binding"/>
    <property type="evidence" value="ECO:0007669"/>
    <property type="project" value="UniProtKB-KW"/>
</dbReference>
<dbReference type="SMART" id="SM00513">
    <property type="entry name" value="SAP"/>
    <property type="match status" value="1"/>
</dbReference>
<reference evidence="6" key="2">
    <citation type="submission" date="2025-09" db="UniProtKB">
        <authorList>
            <consortium name="Ensembl"/>
        </authorList>
    </citation>
    <scope>IDENTIFICATION</scope>
</reference>
<proteinExistence type="predicted"/>
<evidence type="ECO:0000313" key="6">
    <source>
        <dbReference type="Ensembl" id="ENSTMTP00000009951.1"/>
    </source>
</evidence>
<accession>A0A674IKH6</accession>
<dbReference type="FunFam" id="1.10.720.30:FF:000005">
    <property type="entry name" value="scaffold attachment factor B2 isoform X1"/>
    <property type="match status" value="1"/>
</dbReference>
<organism evidence="6 7">
    <name type="scientific">Terrapene triunguis</name>
    <name type="common">Three-toed box turtle</name>
    <dbReference type="NCBI Taxonomy" id="2587831"/>
    <lineage>
        <taxon>Eukaryota</taxon>
        <taxon>Metazoa</taxon>
        <taxon>Chordata</taxon>
        <taxon>Craniata</taxon>
        <taxon>Vertebrata</taxon>
        <taxon>Euteleostomi</taxon>
        <taxon>Archelosauria</taxon>
        <taxon>Testudinata</taxon>
        <taxon>Testudines</taxon>
        <taxon>Cryptodira</taxon>
        <taxon>Durocryptodira</taxon>
        <taxon>Testudinoidea</taxon>
        <taxon>Emydidae</taxon>
        <taxon>Terrapene</taxon>
    </lineage>
</organism>
<dbReference type="SUPFAM" id="SSF68906">
    <property type="entry name" value="SAP domain"/>
    <property type="match status" value="1"/>
</dbReference>
<dbReference type="GO" id="GO:0006357">
    <property type="term" value="P:regulation of transcription by RNA polymerase II"/>
    <property type="evidence" value="ECO:0007669"/>
    <property type="project" value="TreeGrafter"/>
</dbReference>
<feature type="region of interest" description="Disordered" evidence="4">
    <location>
        <begin position="1"/>
        <end position="32"/>
    </location>
</feature>
<keyword evidence="2" id="KW-0694">RNA-binding</keyword>
<evidence type="ECO:0000256" key="1">
    <source>
        <dbReference type="ARBA" id="ARBA00004123"/>
    </source>
</evidence>
<comment type="subcellular location">
    <subcellularLocation>
        <location evidence="1">Nucleus</location>
    </subcellularLocation>
</comment>
<dbReference type="Gene3D" id="1.10.720.30">
    <property type="entry name" value="SAP domain"/>
    <property type="match status" value="1"/>
</dbReference>
<keyword evidence="7" id="KW-1185">Reference proteome</keyword>
<evidence type="ECO:0000313" key="7">
    <source>
        <dbReference type="Proteomes" id="UP000472274"/>
    </source>
</evidence>
<dbReference type="InterPro" id="IPR036361">
    <property type="entry name" value="SAP_dom_sf"/>
</dbReference>
<dbReference type="InterPro" id="IPR003034">
    <property type="entry name" value="SAP_dom"/>
</dbReference>
<evidence type="ECO:0000259" key="5">
    <source>
        <dbReference type="PROSITE" id="PS50800"/>
    </source>
</evidence>
<dbReference type="PROSITE" id="PS50800">
    <property type="entry name" value="SAP"/>
    <property type="match status" value="1"/>
</dbReference>
<dbReference type="PANTHER" id="PTHR15683">
    <property type="entry name" value="SCAFFOLD ATTACHMENT FACTOR B-RELATED"/>
    <property type="match status" value="1"/>
</dbReference>
<sequence length="103" mass="11091">MAESQSAAGLGESAPLGGAAPPGSEPETRRLSELRVIDLRAELKRRNLDSGGNKSVLMERLRKAIEEEGGDPDEMPVASEVSNKRTPKRTSKGTKQLTLLVHK</sequence>
<protein>
    <recommendedName>
        <fullName evidence="5">SAP domain-containing protein</fullName>
    </recommendedName>
</protein>
<feature type="region of interest" description="Disordered" evidence="4">
    <location>
        <begin position="66"/>
        <end position="103"/>
    </location>
</feature>
<evidence type="ECO:0000256" key="3">
    <source>
        <dbReference type="ARBA" id="ARBA00023242"/>
    </source>
</evidence>
<reference evidence="6" key="1">
    <citation type="submission" date="2025-08" db="UniProtKB">
        <authorList>
            <consortium name="Ensembl"/>
        </authorList>
    </citation>
    <scope>IDENTIFICATION</scope>
</reference>
<dbReference type="GeneTree" id="ENSGT00940000155916"/>
<evidence type="ECO:0000256" key="2">
    <source>
        <dbReference type="ARBA" id="ARBA00022884"/>
    </source>
</evidence>
<dbReference type="InterPro" id="IPR051738">
    <property type="entry name" value="SAF_Modulators"/>
</dbReference>
<dbReference type="GO" id="GO:0005634">
    <property type="term" value="C:nucleus"/>
    <property type="evidence" value="ECO:0007669"/>
    <property type="project" value="UniProtKB-SubCell"/>
</dbReference>
<dbReference type="AlphaFoldDB" id="A0A674IKH6"/>
<dbReference type="GO" id="GO:0043565">
    <property type="term" value="F:sequence-specific DNA binding"/>
    <property type="evidence" value="ECO:0007669"/>
    <property type="project" value="TreeGrafter"/>
</dbReference>
<dbReference type="Ensembl" id="ENSTMTT00000010285.1">
    <property type="protein sequence ID" value="ENSTMTP00000009951.1"/>
    <property type="gene ID" value="ENSTMTG00000007255.1"/>
</dbReference>
<dbReference type="Pfam" id="PF02037">
    <property type="entry name" value="SAP"/>
    <property type="match status" value="1"/>
</dbReference>
<name>A0A674IKH6_9SAUR</name>
<keyword evidence="3" id="KW-0539">Nucleus</keyword>
<dbReference type="InParanoid" id="A0A674IKH6"/>
<feature type="domain" description="SAP" evidence="5">
    <location>
        <begin position="31"/>
        <end position="65"/>
    </location>
</feature>
<dbReference type="GO" id="GO:0050684">
    <property type="term" value="P:regulation of mRNA processing"/>
    <property type="evidence" value="ECO:0007669"/>
    <property type="project" value="TreeGrafter"/>
</dbReference>
<dbReference type="PANTHER" id="PTHR15683:SF6">
    <property type="entry name" value="SCAFFOLD ATTACHMENT FACTOR B1"/>
    <property type="match status" value="1"/>
</dbReference>